<dbReference type="PANTHER" id="PTHR21569:SF1">
    <property type="entry name" value="SMALL RIBOSOMAL SUBUNIT PROTEIN US9M"/>
    <property type="match status" value="1"/>
</dbReference>
<dbReference type="PANTHER" id="PTHR21569">
    <property type="entry name" value="RIBOSOMAL PROTEIN S9"/>
    <property type="match status" value="1"/>
</dbReference>
<evidence type="ECO:0000313" key="6">
    <source>
        <dbReference type="Proteomes" id="UP000515125"/>
    </source>
</evidence>
<dbReference type="OrthoDB" id="10254627at2759"/>
<protein>
    <submittedName>
        <fullName evidence="7">Uncharacterized protein LOC113147479</fullName>
    </submittedName>
</protein>
<evidence type="ECO:0000256" key="5">
    <source>
        <dbReference type="SAM" id="MobiDB-lite"/>
    </source>
</evidence>
<dbReference type="GeneID" id="113147479"/>
<name>A0A6P6S1J6_9EIME</name>
<dbReference type="Gene3D" id="3.30.230.10">
    <property type="match status" value="1"/>
</dbReference>
<dbReference type="RefSeq" id="XP_026193998.1">
    <property type="nucleotide sequence ID" value="XM_026338213.1"/>
</dbReference>
<evidence type="ECO:0000256" key="1">
    <source>
        <dbReference type="ARBA" id="ARBA00005251"/>
    </source>
</evidence>
<evidence type="ECO:0000313" key="7">
    <source>
        <dbReference type="RefSeq" id="XP_026193998.1"/>
    </source>
</evidence>
<feature type="non-terminal residue" evidence="7">
    <location>
        <position position="1"/>
    </location>
</feature>
<dbReference type="InterPro" id="IPR000754">
    <property type="entry name" value="Ribosomal_uS9"/>
</dbReference>
<dbReference type="GO" id="GO:0006412">
    <property type="term" value="P:translation"/>
    <property type="evidence" value="ECO:0007669"/>
    <property type="project" value="InterPro"/>
</dbReference>
<feature type="region of interest" description="Disordered" evidence="5">
    <location>
        <begin position="1"/>
        <end position="28"/>
    </location>
</feature>
<keyword evidence="2 4" id="KW-0689">Ribosomal protein</keyword>
<sequence>ADASAAAASTSRFSRRSSAMQRQAELPAMPASPLSLSEALYLSKEAGCFTVKELQKIVLTSPSFSSDSSPFLLENMFSSLAAPPEKEGPMMEFGEGIDDDDDVAAAAAEEEEAGMNCALLQCTCLVLRAATRDAAVGAVDRVLRAHVHNCFDPEKRKTFEHGGRVWLCRAEGRGTRKRAAAVAVLTRGTGQVRVCGREEVYTRWPYVYNRIEALQPLYIAGVAGIFDVDIHVKGGGPSGQAAATRLAIGRALVEACSDCQPELQEAMVLYEDTRQRMPKMPGRMKARKQRQWSKR</sequence>
<evidence type="ECO:0000256" key="3">
    <source>
        <dbReference type="ARBA" id="ARBA00023274"/>
    </source>
</evidence>
<organism evidence="6 7">
    <name type="scientific">Cyclospora cayetanensis</name>
    <dbReference type="NCBI Taxonomy" id="88456"/>
    <lineage>
        <taxon>Eukaryota</taxon>
        <taxon>Sar</taxon>
        <taxon>Alveolata</taxon>
        <taxon>Apicomplexa</taxon>
        <taxon>Conoidasida</taxon>
        <taxon>Coccidia</taxon>
        <taxon>Eucoccidiorida</taxon>
        <taxon>Eimeriorina</taxon>
        <taxon>Eimeriidae</taxon>
        <taxon>Cyclospora</taxon>
    </lineage>
</organism>
<keyword evidence="6" id="KW-1185">Reference proteome</keyword>
<dbReference type="PROSITE" id="PS00360">
    <property type="entry name" value="RIBOSOMAL_S9"/>
    <property type="match status" value="1"/>
</dbReference>
<dbReference type="GO" id="GO:0003735">
    <property type="term" value="F:structural constituent of ribosome"/>
    <property type="evidence" value="ECO:0007669"/>
    <property type="project" value="InterPro"/>
</dbReference>
<gene>
    <name evidence="7" type="primary">LOC113147479</name>
</gene>
<evidence type="ECO:0000256" key="4">
    <source>
        <dbReference type="RuleBase" id="RU003815"/>
    </source>
</evidence>
<dbReference type="GO" id="GO:0015935">
    <property type="term" value="C:small ribosomal subunit"/>
    <property type="evidence" value="ECO:0007669"/>
    <property type="project" value="TreeGrafter"/>
</dbReference>
<dbReference type="GO" id="GO:0003723">
    <property type="term" value="F:RNA binding"/>
    <property type="evidence" value="ECO:0007669"/>
    <property type="project" value="TreeGrafter"/>
</dbReference>
<accession>A0A6P6S1J6</accession>
<dbReference type="InterPro" id="IPR020568">
    <property type="entry name" value="Ribosomal_Su5_D2-typ_SF"/>
</dbReference>
<proteinExistence type="inferred from homology"/>
<dbReference type="Proteomes" id="UP000515125">
    <property type="component" value="Unplaced"/>
</dbReference>
<dbReference type="Pfam" id="PF00380">
    <property type="entry name" value="Ribosomal_S9"/>
    <property type="match status" value="1"/>
</dbReference>
<comment type="similarity">
    <text evidence="1 4">Belongs to the universal ribosomal protein uS9 family.</text>
</comment>
<dbReference type="AlphaFoldDB" id="A0A6P6S1J6"/>
<dbReference type="InterPro" id="IPR020574">
    <property type="entry name" value="Ribosomal_uS9_CS"/>
</dbReference>
<feature type="compositionally biased region" description="Low complexity" evidence="5">
    <location>
        <begin position="1"/>
        <end position="19"/>
    </location>
</feature>
<reference evidence="7" key="1">
    <citation type="submission" date="2025-08" db="UniProtKB">
        <authorList>
            <consortium name="RefSeq"/>
        </authorList>
    </citation>
    <scope>IDENTIFICATION</scope>
</reference>
<dbReference type="InterPro" id="IPR014721">
    <property type="entry name" value="Ribsml_uS5_D2-typ_fold_subgr"/>
</dbReference>
<evidence type="ECO:0000256" key="2">
    <source>
        <dbReference type="ARBA" id="ARBA00022980"/>
    </source>
</evidence>
<keyword evidence="3 4" id="KW-0687">Ribonucleoprotein</keyword>
<dbReference type="SUPFAM" id="SSF54211">
    <property type="entry name" value="Ribosomal protein S5 domain 2-like"/>
    <property type="match status" value="1"/>
</dbReference>